<protein>
    <submittedName>
        <fullName evidence="3">Tetrapyrrole methylase family protein/MazG family protein</fullName>
    </submittedName>
</protein>
<keyword evidence="4" id="KW-1185">Reference proteome</keyword>
<reference evidence="3 4" key="1">
    <citation type="submission" date="2021-03" db="EMBL/GenBank/DDBJ databases">
        <title>Genomic Encyclopedia of Type Strains, Phase IV (KMG-IV): sequencing the most valuable type-strain genomes for metagenomic binning, comparative biology and taxonomic classification.</title>
        <authorList>
            <person name="Goeker M."/>
        </authorList>
    </citation>
    <scope>NUCLEOTIDE SEQUENCE [LARGE SCALE GENOMIC DNA]</scope>
    <source>
        <strain evidence="3 4">DSM 6139</strain>
    </source>
</reference>
<dbReference type="NCBIfam" id="TIGR00444">
    <property type="entry name" value="mazG"/>
    <property type="match status" value="1"/>
</dbReference>
<evidence type="ECO:0000259" key="1">
    <source>
        <dbReference type="Pfam" id="PF00590"/>
    </source>
</evidence>
<name>A0ABS4G2B7_9CLOT</name>
<dbReference type="SUPFAM" id="SSF101386">
    <property type="entry name" value="all-alpha NTP pyrophosphatases"/>
    <property type="match status" value="2"/>
</dbReference>
<dbReference type="InterPro" id="IPR000878">
    <property type="entry name" value="4pyrrol_Mease"/>
</dbReference>
<feature type="domain" description="NTP pyrophosphohydrolase MazG-like" evidence="2">
    <location>
        <begin position="387"/>
        <end position="445"/>
    </location>
</feature>
<dbReference type="EMBL" id="JAGGKC010000007">
    <property type="protein sequence ID" value="MBP1918686.1"/>
    <property type="molecule type" value="Genomic_DNA"/>
</dbReference>
<dbReference type="Proteomes" id="UP001519271">
    <property type="component" value="Unassembled WGS sequence"/>
</dbReference>
<feature type="domain" description="NTP pyrophosphohydrolase MazG-like" evidence="2">
    <location>
        <begin position="247"/>
        <end position="320"/>
    </location>
</feature>
<keyword evidence="3" id="KW-0489">Methyltransferase</keyword>
<dbReference type="InterPro" id="IPR048015">
    <property type="entry name" value="NTP-PPase_MazG-like_N"/>
</dbReference>
<organism evidence="3 4">
    <name type="scientific">Youngiibacter multivorans</name>
    <dbReference type="NCBI Taxonomy" id="937251"/>
    <lineage>
        <taxon>Bacteria</taxon>
        <taxon>Bacillati</taxon>
        <taxon>Bacillota</taxon>
        <taxon>Clostridia</taxon>
        <taxon>Eubacteriales</taxon>
        <taxon>Clostridiaceae</taxon>
        <taxon>Youngiibacter</taxon>
    </lineage>
</organism>
<dbReference type="InterPro" id="IPR048011">
    <property type="entry name" value="NTP-PPase_MazG-like_C"/>
</dbReference>
<comment type="caution">
    <text evidence="3">The sequence shown here is derived from an EMBL/GenBank/DDBJ whole genome shotgun (WGS) entry which is preliminary data.</text>
</comment>
<dbReference type="GO" id="GO:0032259">
    <property type="term" value="P:methylation"/>
    <property type="evidence" value="ECO:0007669"/>
    <property type="project" value="UniProtKB-KW"/>
</dbReference>
<dbReference type="Pfam" id="PF03819">
    <property type="entry name" value="MazG"/>
    <property type="match status" value="2"/>
</dbReference>
<dbReference type="RefSeq" id="WP_209458914.1">
    <property type="nucleotide sequence ID" value="NZ_JAGGKC010000007.1"/>
</dbReference>
<accession>A0ABS4G2B7</accession>
<dbReference type="Gene3D" id="1.10.287.1080">
    <property type="entry name" value="MazG-like"/>
    <property type="match status" value="2"/>
</dbReference>
<dbReference type="InterPro" id="IPR004518">
    <property type="entry name" value="MazG-like_dom"/>
</dbReference>
<dbReference type="InterPro" id="IPR035996">
    <property type="entry name" value="4pyrrol_Methylase_sf"/>
</dbReference>
<dbReference type="NCBIfam" id="NF007113">
    <property type="entry name" value="PRK09562.1"/>
    <property type="match status" value="1"/>
</dbReference>
<dbReference type="PIRSF" id="PIRSF002845">
    <property type="entry name" value="Ttrprl_mtas_MazG"/>
    <property type="match status" value="1"/>
</dbReference>
<dbReference type="InterPro" id="IPR014777">
    <property type="entry name" value="4pyrrole_Mease_sub1"/>
</dbReference>
<dbReference type="GO" id="GO:0008168">
    <property type="term" value="F:methyltransferase activity"/>
    <property type="evidence" value="ECO:0007669"/>
    <property type="project" value="UniProtKB-KW"/>
</dbReference>
<dbReference type="SUPFAM" id="SSF53790">
    <property type="entry name" value="Tetrapyrrole methylase"/>
    <property type="match status" value="1"/>
</dbReference>
<dbReference type="CDD" id="cd11528">
    <property type="entry name" value="NTP-PPase_MazG_Nterm"/>
    <property type="match status" value="1"/>
</dbReference>
<evidence type="ECO:0000313" key="4">
    <source>
        <dbReference type="Proteomes" id="UP001519271"/>
    </source>
</evidence>
<dbReference type="CDD" id="cd11723">
    <property type="entry name" value="YabN_N_like"/>
    <property type="match status" value="1"/>
</dbReference>
<evidence type="ECO:0000313" key="3">
    <source>
        <dbReference type="EMBL" id="MBP1918686.1"/>
    </source>
</evidence>
<dbReference type="InterPro" id="IPR024180">
    <property type="entry name" value="Tetrapyrrole_Mease/MazG_pred"/>
</dbReference>
<dbReference type="CDD" id="cd11529">
    <property type="entry name" value="NTP-PPase_MazG_Cterm"/>
    <property type="match status" value="1"/>
</dbReference>
<sequence>MIHLAGLGPGNYESLTIGTLKLLKEGPLFLRTREHPTVGFLESEGIDFESLDRFYETLNSFEEVYSSIAEFIVTEAVKGDVVYAVPGHPLVAEKSVQLIMEAAKQNGISYRIHPAVSFVDAVTEALGIDPIAGLRIIDALEIENEHPDFSKGTVITQVYSQYVAGRVKLALSQYMDDEAEIVFIRSAGTADESIRKIMLYELDRQKDIDHLTSIYVPKNNSAYDFYSYLRIVERLRGEDGCPWDKEQTHDSLKRYLIEEAYETLEAIDLDDPDLMAEELGDVLLQVLLHSVIGRQAGEFNIHEVIRLGSEKMIYRHPHVFEKDKDMTSDEVLVQWDELKKKEKNEGSIIDAVSSVSRHYPSLLRAEKVQRKARKYGFDWDDIEPVFAKISEEILEVREALDEGNGNDAKKELGDLLFAVVNLSRFIDADPEISLNNTTDRFISRITKMEELISADGVTFKGLGLEELDRYWEKAKIFEKNR</sequence>
<feature type="domain" description="Tetrapyrrole methylase" evidence="1">
    <location>
        <begin position="1"/>
        <end position="202"/>
    </location>
</feature>
<dbReference type="Gene3D" id="3.40.1010.10">
    <property type="entry name" value="Cobalt-precorrin-4 Transmethylase, Domain 1"/>
    <property type="match status" value="1"/>
</dbReference>
<keyword evidence="3" id="KW-0808">Transferase</keyword>
<dbReference type="PANTHER" id="PTHR30522">
    <property type="entry name" value="NUCLEOSIDE TRIPHOSPHATE PYROPHOSPHOHYDROLASE"/>
    <property type="match status" value="1"/>
</dbReference>
<gene>
    <name evidence="3" type="ORF">J2Z34_001163</name>
</gene>
<dbReference type="InterPro" id="IPR035013">
    <property type="entry name" value="YabN_N"/>
</dbReference>
<dbReference type="PANTHER" id="PTHR30522:SF0">
    <property type="entry name" value="NUCLEOSIDE TRIPHOSPHATE PYROPHOSPHOHYDROLASE"/>
    <property type="match status" value="1"/>
</dbReference>
<dbReference type="InterPro" id="IPR011551">
    <property type="entry name" value="NTP_PyrPHydrolase_MazG"/>
</dbReference>
<evidence type="ECO:0000259" key="2">
    <source>
        <dbReference type="Pfam" id="PF03819"/>
    </source>
</evidence>
<proteinExistence type="predicted"/>
<dbReference type="Pfam" id="PF00590">
    <property type="entry name" value="TP_methylase"/>
    <property type="match status" value="1"/>
</dbReference>